<feature type="region of interest" description="Disordered" evidence="7">
    <location>
        <begin position="49"/>
        <end position="74"/>
    </location>
</feature>
<dbReference type="InterPro" id="IPR018499">
    <property type="entry name" value="Tetraspanin/Peripherin"/>
</dbReference>
<evidence type="ECO:0000259" key="9">
    <source>
        <dbReference type="Pfam" id="PF19259"/>
    </source>
</evidence>
<keyword evidence="5 8" id="KW-0472">Membrane</keyword>
<dbReference type="PANTHER" id="PTHR32191">
    <property type="entry name" value="TETRASPANIN-8-RELATED"/>
    <property type="match status" value="1"/>
</dbReference>
<keyword evidence="4 8" id="KW-1133">Transmembrane helix</keyword>
<evidence type="ECO:0000256" key="2">
    <source>
        <dbReference type="ARBA" id="ARBA00006840"/>
    </source>
</evidence>
<feature type="coiled-coil region" evidence="6">
    <location>
        <begin position="17"/>
        <end position="44"/>
    </location>
</feature>
<feature type="region of interest" description="Disordered" evidence="7">
    <location>
        <begin position="270"/>
        <end position="293"/>
    </location>
</feature>
<protein>
    <recommendedName>
        <fullName evidence="9">Ty3 transposon capsid-like protein domain-containing protein</fullName>
    </recommendedName>
</protein>
<keyword evidence="11" id="KW-1185">Reference proteome</keyword>
<feature type="region of interest" description="Disordered" evidence="7">
    <location>
        <begin position="640"/>
        <end position="672"/>
    </location>
</feature>
<dbReference type="AlphaFoldDB" id="A0A484KQ73"/>
<dbReference type="OrthoDB" id="1933597at2759"/>
<organism evidence="10 11">
    <name type="scientific">Cuscuta campestris</name>
    <dbReference type="NCBI Taxonomy" id="132261"/>
    <lineage>
        <taxon>Eukaryota</taxon>
        <taxon>Viridiplantae</taxon>
        <taxon>Streptophyta</taxon>
        <taxon>Embryophyta</taxon>
        <taxon>Tracheophyta</taxon>
        <taxon>Spermatophyta</taxon>
        <taxon>Magnoliopsida</taxon>
        <taxon>eudicotyledons</taxon>
        <taxon>Gunneridae</taxon>
        <taxon>Pentapetalae</taxon>
        <taxon>asterids</taxon>
        <taxon>lamiids</taxon>
        <taxon>Solanales</taxon>
        <taxon>Convolvulaceae</taxon>
        <taxon>Cuscuteae</taxon>
        <taxon>Cuscuta</taxon>
        <taxon>Cuscuta subgen. Grammica</taxon>
        <taxon>Cuscuta sect. Cleistogrammica</taxon>
    </lineage>
</organism>
<sequence length="672" mass="74914">MSGDDSPSSPSHVNQALDDMRTAIQNLALEIRTSRQEHQALVQRVDTLFDPRGFTPPTPRGGFGQTPNGPRRPPPGFPIITNPMHDAYPPKVRFDAPKFNGSDPAGWVFKVQSNFDYFRTPDEVRLRLVGLLFESPASDWFLYQHNNNCITSWPAFLEAVKQRFDPSHYEDSMGLLCKLQQRASVIDYQADFERLLNKIIGVPKPTLISIYIAGLKQPTRREVLLRRLVTLGQTFVLARELAANYKDTLAALLGSSKRVWGSAATTSAGASTSRTLESTSKTGQPSSSAVSSSLPVRRFSAAERADRTTKGLCWNCDENLADATWEPVALLKANYPDLVLEDKDVLVGGADDTARQEGQVLERVESPEIQREPRHSGRASRPLAQLPSTPILGGGIWLRSRSQSTDCFEFLHLPIILIAALIMAASAAGLAGAFYDINILIYIYVWCTFAILLLLIAFIFFAYGVTEGTGRPVLNRAYQEFYLQDFYGWLVRAVTAPTHWAQIGRCLRGSRVCENMVSSLNGFPETADMFYTRNLSPIQSGCCKPPTACRFAYVNETYWKTTTTSTNRGMLLGAATERDCGRWSNDQRQLCYGCDSCKAGVMGSVRESWRTASVINLVMFFFLAIAYTVACIAFRLKKDDEPRPGWETGKQVEKGESSSRYYYSDETKIDNK</sequence>
<keyword evidence="6" id="KW-0175">Coiled coil</keyword>
<dbReference type="InterPro" id="IPR044991">
    <property type="entry name" value="TET_plant"/>
</dbReference>
<evidence type="ECO:0000256" key="6">
    <source>
        <dbReference type="SAM" id="Coils"/>
    </source>
</evidence>
<dbReference type="Pfam" id="PF19259">
    <property type="entry name" value="Ty3_capsid"/>
    <property type="match status" value="1"/>
</dbReference>
<evidence type="ECO:0000256" key="1">
    <source>
        <dbReference type="ARBA" id="ARBA00004141"/>
    </source>
</evidence>
<comment type="similarity">
    <text evidence="2">Belongs to the tetraspanin (TM4SF) family.</text>
</comment>
<reference evidence="10 11" key="1">
    <citation type="submission" date="2018-04" db="EMBL/GenBank/DDBJ databases">
        <authorList>
            <person name="Vogel A."/>
        </authorList>
    </citation>
    <scope>NUCLEOTIDE SEQUENCE [LARGE SCALE GENOMIC DNA]</scope>
</reference>
<accession>A0A484KQ73</accession>
<gene>
    <name evidence="10" type="ORF">CCAM_LOCUS5978</name>
</gene>
<dbReference type="Pfam" id="PF00335">
    <property type="entry name" value="Tetraspanin"/>
    <property type="match status" value="1"/>
</dbReference>
<keyword evidence="3 8" id="KW-0812">Transmembrane</keyword>
<evidence type="ECO:0000313" key="10">
    <source>
        <dbReference type="EMBL" id="VFQ64202.1"/>
    </source>
</evidence>
<evidence type="ECO:0000313" key="11">
    <source>
        <dbReference type="Proteomes" id="UP000595140"/>
    </source>
</evidence>
<feature type="transmembrane region" description="Helical" evidence="8">
    <location>
        <begin position="410"/>
        <end position="434"/>
    </location>
</feature>
<name>A0A484KQ73_9ASTE</name>
<dbReference type="GO" id="GO:0016020">
    <property type="term" value="C:membrane"/>
    <property type="evidence" value="ECO:0007669"/>
    <property type="project" value="UniProtKB-SubCell"/>
</dbReference>
<dbReference type="EMBL" id="OOIL02000382">
    <property type="protein sequence ID" value="VFQ64202.1"/>
    <property type="molecule type" value="Genomic_DNA"/>
</dbReference>
<dbReference type="InterPro" id="IPR045358">
    <property type="entry name" value="Ty3_capsid"/>
</dbReference>
<dbReference type="GO" id="GO:0009734">
    <property type="term" value="P:auxin-activated signaling pathway"/>
    <property type="evidence" value="ECO:0007669"/>
    <property type="project" value="InterPro"/>
</dbReference>
<evidence type="ECO:0000256" key="4">
    <source>
        <dbReference type="ARBA" id="ARBA00022989"/>
    </source>
</evidence>
<dbReference type="Proteomes" id="UP000595140">
    <property type="component" value="Unassembled WGS sequence"/>
</dbReference>
<proteinExistence type="inferred from homology"/>
<feature type="transmembrane region" description="Helical" evidence="8">
    <location>
        <begin position="441"/>
        <end position="465"/>
    </location>
</feature>
<evidence type="ECO:0000256" key="3">
    <source>
        <dbReference type="ARBA" id="ARBA00022692"/>
    </source>
</evidence>
<feature type="compositionally biased region" description="Polar residues" evidence="7">
    <location>
        <begin position="276"/>
        <end position="285"/>
    </location>
</feature>
<evidence type="ECO:0000256" key="8">
    <source>
        <dbReference type="SAM" id="Phobius"/>
    </source>
</evidence>
<feature type="transmembrane region" description="Helical" evidence="8">
    <location>
        <begin position="614"/>
        <end position="634"/>
    </location>
</feature>
<evidence type="ECO:0000256" key="7">
    <source>
        <dbReference type="SAM" id="MobiDB-lite"/>
    </source>
</evidence>
<evidence type="ECO:0000256" key="5">
    <source>
        <dbReference type="ARBA" id="ARBA00023136"/>
    </source>
</evidence>
<comment type="subcellular location">
    <subcellularLocation>
        <location evidence="1">Membrane</location>
        <topology evidence="1">Multi-pass membrane protein</topology>
    </subcellularLocation>
</comment>
<feature type="domain" description="Ty3 transposon capsid-like protein" evidence="9">
    <location>
        <begin position="120"/>
        <end position="246"/>
    </location>
</feature>